<evidence type="ECO:0000256" key="2">
    <source>
        <dbReference type="ARBA" id="ARBA00022475"/>
    </source>
</evidence>
<dbReference type="RefSeq" id="WP_091073507.1">
    <property type="nucleotide sequence ID" value="NZ_LT629799.1"/>
</dbReference>
<evidence type="ECO:0000256" key="3">
    <source>
        <dbReference type="ARBA" id="ARBA00022679"/>
    </source>
</evidence>
<comment type="similarity">
    <text evidence="7">Belongs to the glycosyltransferase 87 family.</text>
</comment>
<keyword evidence="3 9" id="KW-0808">Transferase</keyword>
<feature type="transmembrane region" description="Helical" evidence="8">
    <location>
        <begin position="92"/>
        <end position="115"/>
    </location>
</feature>
<reference evidence="10" key="1">
    <citation type="submission" date="2016-10" db="EMBL/GenBank/DDBJ databases">
        <authorList>
            <person name="Varghese N."/>
            <person name="Submissions S."/>
        </authorList>
    </citation>
    <scope>NUCLEOTIDE SEQUENCE [LARGE SCALE GENOMIC DNA]</scope>
    <source>
        <strain evidence="10">DSM 21743</strain>
    </source>
</reference>
<evidence type="ECO:0000256" key="7">
    <source>
        <dbReference type="ARBA" id="ARBA00024033"/>
    </source>
</evidence>
<keyword evidence="5 8" id="KW-1133">Transmembrane helix</keyword>
<dbReference type="InterPro" id="IPR018584">
    <property type="entry name" value="GT87"/>
</dbReference>
<name>A0A1H2LWZ4_9ACTN</name>
<gene>
    <name evidence="9" type="ORF">SAMN04488544_1012</name>
</gene>
<feature type="transmembrane region" description="Helical" evidence="8">
    <location>
        <begin position="283"/>
        <end position="305"/>
    </location>
</feature>
<evidence type="ECO:0000313" key="10">
    <source>
        <dbReference type="Proteomes" id="UP000198825"/>
    </source>
</evidence>
<keyword evidence="6 8" id="KW-0472">Membrane</keyword>
<evidence type="ECO:0000256" key="4">
    <source>
        <dbReference type="ARBA" id="ARBA00022692"/>
    </source>
</evidence>
<dbReference type="STRING" id="546874.SAMN04488544_1012"/>
<evidence type="ECO:0000256" key="1">
    <source>
        <dbReference type="ARBA" id="ARBA00004651"/>
    </source>
</evidence>
<feature type="transmembrane region" description="Helical" evidence="8">
    <location>
        <begin position="190"/>
        <end position="212"/>
    </location>
</feature>
<dbReference type="AlphaFoldDB" id="A0A1H2LWZ4"/>
<accession>A0A1H2LWZ4</accession>
<evidence type="ECO:0000256" key="5">
    <source>
        <dbReference type="ARBA" id="ARBA00022989"/>
    </source>
</evidence>
<feature type="transmembrane region" description="Helical" evidence="8">
    <location>
        <begin position="28"/>
        <end position="50"/>
    </location>
</feature>
<evidence type="ECO:0000313" key="9">
    <source>
        <dbReference type="EMBL" id="SDU85533.1"/>
    </source>
</evidence>
<dbReference type="Proteomes" id="UP000198825">
    <property type="component" value="Chromosome I"/>
</dbReference>
<dbReference type="GO" id="GO:0005886">
    <property type="term" value="C:plasma membrane"/>
    <property type="evidence" value="ECO:0007669"/>
    <property type="project" value="UniProtKB-SubCell"/>
</dbReference>
<protein>
    <submittedName>
        <fullName evidence="9">Alpha-1,2-mannosyltransferase</fullName>
    </submittedName>
</protein>
<evidence type="ECO:0000256" key="6">
    <source>
        <dbReference type="ARBA" id="ARBA00023136"/>
    </source>
</evidence>
<keyword evidence="2" id="KW-1003">Cell membrane</keyword>
<organism evidence="9 10">
    <name type="scientific">Microlunatus sagamiharensis</name>
    <dbReference type="NCBI Taxonomy" id="546874"/>
    <lineage>
        <taxon>Bacteria</taxon>
        <taxon>Bacillati</taxon>
        <taxon>Actinomycetota</taxon>
        <taxon>Actinomycetes</taxon>
        <taxon>Propionibacteriales</taxon>
        <taxon>Propionibacteriaceae</taxon>
        <taxon>Microlunatus</taxon>
    </lineage>
</organism>
<dbReference type="GO" id="GO:0016758">
    <property type="term" value="F:hexosyltransferase activity"/>
    <property type="evidence" value="ECO:0007669"/>
    <property type="project" value="InterPro"/>
</dbReference>
<dbReference type="OrthoDB" id="9774600at2"/>
<dbReference type="Pfam" id="PF09594">
    <property type="entry name" value="GT87"/>
    <property type="match status" value="1"/>
</dbReference>
<evidence type="ECO:0000256" key="8">
    <source>
        <dbReference type="SAM" id="Phobius"/>
    </source>
</evidence>
<feature type="transmembrane region" description="Helical" evidence="8">
    <location>
        <begin position="136"/>
        <end position="153"/>
    </location>
</feature>
<feature type="transmembrane region" description="Helical" evidence="8">
    <location>
        <begin position="311"/>
        <end position="330"/>
    </location>
</feature>
<keyword evidence="4 8" id="KW-0812">Transmembrane</keyword>
<dbReference type="EMBL" id="LT629799">
    <property type="protein sequence ID" value="SDU85533.1"/>
    <property type="molecule type" value="Genomic_DNA"/>
</dbReference>
<sequence length="435" mass="46838">MSSPAPVATEVPPGRAAVPLTRGRKARLLLLEVGPPAVVALLVLPFVIAYSHWWPRLPNTIDLQVYVYAVKDMVAGRDIFQTVTPGWKLPFIYPPISAVLMTPLAFGPYVFWQLAWTVAGVGAMQSVLRRCGVPRGWRLAVVGSVAVVAVEPIRTTLGYGQVNTFLMALVVADLLPRWPGAPQRERRSQGVLVGLATSVKLTPALFGVFAFLAGRRRFAIVSGLSFIAFTAVGYAFLPSNTVAYYTGLSGGDTRSPASPFYVGNQNLLSVFYRLAGTSSTTTTLLGLGLAAVVAVLGTLVAVHWWRVGQKVFAIALVGLCTNLASPVSWTHHYVWILPMGVAVLTQALPRWVRVVAGFWVVWVAVCLPLSVLPYGDRVELTYTPLQELVANLGPLTGVVLVLGLVVQLLVTRRRELPRHALVAGGEPVTAPALPR</sequence>
<feature type="transmembrane region" description="Helical" evidence="8">
    <location>
        <begin position="218"/>
        <end position="237"/>
    </location>
</feature>
<proteinExistence type="inferred from homology"/>
<feature type="transmembrane region" description="Helical" evidence="8">
    <location>
        <begin position="392"/>
        <end position="410"/>
    </location>
</feature>
<keyword evidence="10" id="KW-1185">Reference proteome</keyword>
<comment type="subcellular location">
    <subcellularLocation>
        <location evidence="1">Cell membrane</location>
        <topology evidence="1">Multi-pass membrane protein</topology>
    </subcellularLocation>
</comment>
<feature type="transmembrane region" description="Helical" evidence="8">
    <location>
        <begin position="351"/>
        <end position="372"/>
    </location>
</feature>
<keyword evidence="9" id="KW-0328">Glycosyltransferase</keyword>